<dbReference type="RefSeq" id="XP_062644177.1">
    <property type="nucleotide sequence ID" value="XM_062795742.1"/>
</dbReference>
<comment type="caution">
    <text evidence="1">The sequence shown here is derived from an EMBL/GenBank/DDBJ whole genome shotgun (WGS) entry which is preliminary data.</text>
</comment>
<evidence type="ECO:0000313" key="2">
    <source>
        <dbReference type="Proteomes" id="UP001302602"/>
    </source>
</evidence>
<dbReference type="AlphaFoldDB" id="A0AAN6TUU6"/>
<evidence type="ECO:0000313" key="1">
    <source>
        <dbReference type="EMBL" id="KAK4120406.1"/>
    </source>
</evidence>
<dbReference type="Proteomes" id="UP001302602">
    <property type="component" value="Unassembled WGS sequence"/>
</dbReference>
<organism evidence="1 2">
    <name type="scientific">Parathielavia appendiculata</name>
    <dbReference type="NCBI Taxonomy" id="2587402"/>
    <lineage>
        <taxon>Eukaryota</taxon>
        <taxon>Fungi</taxon>
        <taxon>Dikarya</taxon>
        <taxon>Ascomycota</taxon>
        <taxon>Pezizomycotina</taxon>
        <taxon>Sordariomycetes</taxon>
        <taxon>Sordariomycetidae</taxon>
        <taxon>Sordariales</taxon>
        <taxon>Chaetomiaceae</taxon>
        <taxon>Parathielavia</taxon>
    </lineage>
</organism>
<keyword evidence="2" id="KW-1185">Reference proteome</keyword>
<sequence>MPLFPPSGSGFAGVEHTSRLRPIQIRNAGDHQQRMMPLQTTKSASSEALHHRATTAASTVADPGDVWVNDNFPISTSRHIWDDLGDYRTSGSLCPFTSSLHDVVVFLTILVLLQMYEMKHGTFLGGITHCKRVEKLISEHLDHLRGWETARRLLRAWVPLKCWFSFQCAPWISLASPFPPGARQDLWDILCSPLDRTGVLVPLLCESRRRGTQLLLSRLLGPDRTRPEYAKLLENLDSFAQRDHRRG</sequence>
<proteinExistence type="predicted"/>
<name>A0AAN6TUU6_9PEZI</name>
<reference evidence="1" key="1">
    <citation type="journal article" date="2023" name="Mol. Phylogenet. Evol.">
        <title>Genome-scale phylogeny and comparative genomics of the fungal order Sordariales.</title>
        <authorList>
            <person name="Hensen N."/>
            <person name="Bonometti L."/>
            <person name="Westerberg I."/>
            <person name="Brannstrom I.O."/>
            <person name="Guillou S."/>
            <person name="Cros-Aarteil S."/>
            <person name="Calhoun S."/>
            <person name="Haridas S."/>
            <person name="Kuo A."/>
            <person name="Mondo S."/>
            <person name="Pangilinan J."/>
            <person name="Riley R."/>
            <person name="LaButti K."/>
            <person name="Andreopoulos B."/>
            <person name="Lipzen A."/>
            <person name="Chen C."/>
            <person name="Yan M."/>
            <person name="Daum C."/>
            <person name="Ng V."/>
            <person name="Clum A."/>
            <person name="Steindorff A."/>
            <person name="Ohm R.A."/>
            <person name="Martin F."/>
            <person name="Silar P."/>
            <person name="Natvig D.O."/>
            <person name="Lalanne C."/>
            <person name="Gautier V."/>
            <person name="Ament-Velasquez S.L."/>
            <person name="Kruys A."/>
            <person name="Hutchinson M.I."/>
            <person name="Powell A.J."/>
            <person name="Barry K."/>
            <person name="Miller A.N."/>
            <person name="Grigoriev I.V."/>
            <person name="Debuchy R."/>
            <person name="Gladieux P."/>
            <person name="Hiltunen Thoren M."/>
            <person name="Johannesson H."/>
        </authorList>
    </citation>
    <scope>NUCLEOTIDE SEQUENCE</scope>
    <source>
        <strain evidence="1">CBS 731.68</strain>
    </source>
</reference>
<reference evidence="1" key="2">
    <citation type="submission" date="2023-05" db="EMBL/GenBank/DDBJ databases">
        <authorList>
            <consortium name="Lawrence Berkeley National Laboratory"/>
            <person name="Steindorff A."/>
            <person name="Hensen N."/>
            <person name="Bonometti L."/>
            <person name="Westerberg I."/>
            <person name="Brannstrom I.O."/>
            <person name="Guillou S."/>
            <person name="Cros-Aarteil S."/>
            <person name="Calhoun S."/>
            <person name="Haridas S."/>
            <person name="Kuo A."/>
            <person name="Mondo S."/>
            <person name="Pangilinan J."/>
            <person name="Riley R."/>
            <person name="Labutti K."/>
            <person name="Andreopoulos B."/>
            <person name="Lipzen A."/>
            <person name="Chen C."/>
            <person name="Yanf M."/>
            <person name="Daum C."/>
            <person name="Ng V."/>
            <person name="Clum A."/>
            <person name="Ohm R."/>
            <person name="Martin F."/>
            <person name="Silar P."/>
            <person name="Natvig D."/>
            <person name="Lalanne C."/>
            <person name="Gautier V."/>
            <person name="Ament-Velasquez S.L."/>
            <person name="Kruys A."/>
            <person name="Hutchinson M.I."/>
            <person name="Powell A.J."/>
            <person name="Barry K."/>
            <person name="Miller A.N."/>
            <person name="Grigoriev I.V."/>
            <person name="Debuchy R."/>
            <person name="Gladieux P."/>
            <person name="Thoren M.H."/>
            <person name="Johannesson H."/>
        </authorList>
    </citation>
    <scope>NUCLEOTIDE SEQUENCE</scope>
    <source>
        <strain evidence="1">CBS 731.68</strain>
    </source>
</reference>
<accession>A0AAN6TUU6</accession>
<protein>
    <submittedName>
        <fullName evidence="1">Uncharacterized protein</fullName>
    </submittedName>
</protein>
<dbReference type="EMBL" id="MU853239">
    <property type="protein sequence ID" value="KAK4120406.1"/>
    <property type="molecule type" value="Genomic_DNA"/>
</dbReference>
<dbReference type="GeneID" id="87832510"/>
<gene>
    <name evidence="1" type="ORF">N657DRAFT_674305</name>
</gene>